<keyword evidence="1" id="KW-0325">Glycoprotein</keyword>
<name>A0A8S1TWA0_PAROT</name>
<dbReference type="InterPro" id="IPR016201">
    <property type="entry name" value="PSI"/>
</dbReference>
<comment type="caution">
    <text evidence="4">The sequence shown here is derived from an EMBL/GenBank/DDBJ whole genome shotgun (WGS) entry which is preliminary data.</text>
</comment>
<dbReference type="EMBL" id="CAJJDP010000032">
    <property type="protein sequence ID" value="CAD8156284.1"/>
    <property type="molecule type" value="Genomic_DNA"/>
</dbReference>
<evidence type="ECO:0000256" key="1">
    <source>
        <dbReference type="ARBA" id="ARBA00023180"/>
    </source>
</evidence>
<feature type="domain" description="PSI" evidence="3">
    <location>
        <begin position="1502"/>
        <end position="1543"/>
    </location>
</feature>
<sequence length="1663" mass="189318">MKFVLLLLYTVSFQGILGETVQVKDKCQCSHIQLIEDCIIDCQWDYDTQKCQDQNRPLIRTGYCSNLRDNCNKTQGCANYNGVCVPFTGCSAIKRNTNYECQMYSELCITDGSKCVEKSVCADYKTRFSCRNNYINYEWSGFCYWDKKECKNAESCHELSFGLKNDAECREQLSWCTFKQGGGCEDSGVQCKDQKFQQQCVTNRKRNVKCFWDGLACNDYSCKYIKGDCIKNGCSIDKDSYCMDRLECEEYTIQKSCTYNKSNVQCMWEANQCRIKSCENASANRQTNQQCQEIDSICITKFGGGCKKNGECGEANSKQGCSQNTRGDECYWNGYLCVIKQCQWAPAAYYKEKDICKDFQSDCVYGKEMCIEAGCQAQSTQDKCNESKQCKWMSKCDVKTCETAGRNVTYTTHQDCQNYLSNCTLSDSGIGCMLMRYSCNQYTRQIQCYHSILSKCTWHNNQCLESKCEYYNYSTHEDCNYELQTCTSDGSQCISLKSNCSQYTQMESCKINKQNYKCSWKNGEKDECVDLTCDMISKSENYSTHQDCNTQSPKCTVLERITGCIETPSDCSLLNQQQCYGKKCIYSNGECREKQCSDYKGDITQNNCEAFIEGKKCMRGPGLIPNSCVAKVAECRDIQQEYQCEDFKDINNNKCRWDYSFCIKQQEILIRKQSNNTCINGSTSFDENFCIKQKSCTDPAIATADYTDEICENYLITCQMQDTKLCKIKSDLDSNNCGFYKTKTNCIQQSHCYWANSCKGIQNSCDALETKDDCQDNKDTSGTFCIWDADHSSCKNICDTLSSKNQSCSTQDSKCVLKGEDTSKCIKKKQNCSDYTRSREECQDDDRCTYNSNELCVEKQCSDLTDSVSHDECNSYKSECTIAYPGGCSNLQSKCSDYKTQIQCVINNDSKPCYWSEYKGCVDKKCAEISYDPTVGEESQYLTFCYFDKEAKKYVDLSDSCTKYSTEIQCQKQLDGYECIWQDDKCKQATCETIILGEYNHQECYNQNEKLKCTVNLSKDKCTNLFSDCKQYSTQEQCVTTTSNEGCVWNSNYQTCNFKTCQDKDITDEMKCSDYLSTCIDSITKCRNLICEDYEYDNDVDCRNSDSRCTSNGRFCILRGTCEQNQYKQACNIDVNNKLCSWNYNKNQCSFVQCRDAPNTLTRTQDCETYFPNQSCVTKTGGGCLVATSCYDLIQFDCEQSKTLDCIWDNDVCRFKECKDYKTTYVLDCQSKSLNCTTDGVTCVEMKNCAQYYSKQTCNIGTDGVCIYLDDRCQPYKNCQSIYYTSHQQCYDSLQQQCTSNGTQCIPITFCNEYKDKISCVLGIDGDCGWESSKCVKFSSCGDYHFKTHEECNSINSSCTTDTVGLCIQLLECSKYGQKNCMLDKNGVVKKDGLIIKQNQCVWKNQECTSITCQDMYGTNHSSCYSQMSTCTSDGTKCLVMESECSSYSQTICEYAYSKEGKCSYVSSKCSKVDCSTITIENQCKGLKHCQFINGSCQSYIKCQEYKTEKDCTVGTDGQCVFTNSKCSLMTDCTHANQQKLCPTRTCYWNEKDSTCQQHTCNTYALQNSCGSFYNFKNTVITYCAFNEEDRACKETSPSLFTPVDCYKKSFGYFSNNNGTCSSCSIKQNNTDNNHNNTDNGTGTNSYNAVNFALIIIVLLIVN</sequence>
<feature type="chain" id="PRO_5035777281" description="PSI domain-containing protein" evidence="2">
    <location>
        <begin position="19"/>
        <end position="1663"/>
    </location>
</feature>
<feature type="domain" description="PSI" evidence="3">
    <location>
        <begin position="499"/>
        <end position="549"/>
    </location>
</feature>
<feature type="signal peptide" evidence="2">
    <location>
        <begin position="1"/>
        <end position="18"/>
    </location>
</feature>
<evidence type="ECO:0000256" key="2">
    <source>
        <dbReference type="SAM" id="SignalP"/>
    </source>
</evidence>
<organism evidence="4 5">
    <name type="scientific">Paramecium octaurelia</name>
    <dbReference type="NCBI Taxonomy" id="43137"/>
    <lineage>
        <taxon>Eukaryota</taxon>
        <taxon>Sar</taxon>
        <taxon>Alveolata</taxon>
        <taxon>Ciliophora</taxon>
        <taxon>Intramacronucleata</taxon>
        <taxon>Oligohymenophorea</taxon>
        <taxon>Peniculida</taxon>
        <taxon>Parameciidae</taxon>
        <taxon>Paramecium</taxon>
    </lineage>
</organism>
<reference evidence="4" key="1">
    <citation type="submission" date="2021-01" db="EMBL/GenBank/DDBJ databases">
        <authorList>
            <consortium name="Genoscope - CEA"/>
            <person name="William W."/>
        </authorList>
    </citation>
    <scope>NUCLEOTIDE SEQUENCE</scope>
</reference>
<dbReference type="Pfam" id="PF01508">
    <property type="entry name" value="Paramecium_SA"/>
    <property type="match status" value="15"/>
</dbReference>
<evidence type="ECO:0000313" key="4">
    <source>
        <dbReference type="EMBL" id="CAD8156284.1"/>
    </source>
</evidence>
<feature type="domain" description="PSI" evidence="3">
    <location>
        <begin position="831"/>
        <end position="874"/>
    </location>
</feature>
<dbReference type="SMART" id="SM00423">
    <property type="entry name" value="PSI"/>
    <property type="match status" value="7"/>
</dbReference>
<dbReference type="OrthoDB" id="289642at2759"/>
<gene>
    <name evidence="4" type="ORF">POCTA_138.1.T0320026</name>
</gene>
<dbReference type="OMA" id="SECTIAY"/>
<evidence type="ECO:0000259" key="3">
    <source>
        <dbReference type="SMART" id="SM00423"/>
    </source>
</evidence>
<feature type="domain" description="PSI" evidence="3">
    <location>
        <begin position="1248"/>
        <end position="1291"/>
    </location>
</feature>
<protein>
    <recommendedName>
        <fullName evidence="3">PSI domain-containing protein</fullName>
    </recommendedName>
</protein>
<feature type="domain" description="PSI" evidence="3">
    <location>
        <begin position="960"/>
        <end position="1023"/>
    </location>
</feature>
<dbReference type="Proteomes" id="UP000683925">
    <property type="component" value="Unassembled WGS sequence"/>
</dbReference>
<keyword evidence="2" id="KW-0732">Signal</keyword>
<dbReference type="SMART" id="SM00639">
    <property type="entry name" value="PSA"/>
    <property type="match status" value="19"/>
</dbReference>
<keyword evidence="5" id="KW-1185">Reference proteome</keyword>
<accession>A0A8S1TWA0</accession>
<proteinExistence type="predicted"/>
<feature type="domain" description="PSI" evidence="3">
    <location>
        <begin position="1310"/>
        <end position="1353"/>
    </location>
</feature>
<evidence type="ECO:0000313" key="5">
    <source>
        <dbReference type="Proteomes" id="UP000683925"/>
    </source>
</evidence>
<dbReference type="InterPro" id="IPR002895">
    <property type="entry name" value="Paramecium_SA"/>
</dbReference>
<feature type="domain" description="PSI" evidence="3">
    <location>
        <begin position="1028"/>
        <end position="1073"/>
    </location>
</feature>